<dbReference type="SUPFAM" id="SSF53448">
    <property type="entry name" value="Nucleotide-diphospho-sugar transferases"/>
    <property type="match status" value="1"/>
</dbReference>
<feature type="domain" description="Glycosyltransferase 2-like" evidence="1">
    <location>
        <begin position="4"/>
        <end position="177"/>
    </location>
</feature>
<dbReference type="InterPro" id="IPR029044">
    <property type="entry name" value="Nucleotide-diphossugar_trans"/>
</dbReference>
<comment type="caution">
    <text evidence="2">The sequence shown here is derived from an EMBL/GenBank/DDBJ whole genome shotgun (WGS) entry which is preliminary data.</text>
</comment>
<evidence type="ECO:0000313" key="3">
    <source>
        <dbReference type="Proteomes" id="UP001597472"/>
    </source>
</evidence>
<dbReference type="EMBL" id="JBHULS010000001">
    <property type="protein sequence ID" value="MFD2550341.1"/>
    <property type="molecule type" value="Genomic_DNA"/>
</dbReference>
<protein>
    <submittedName>
        <fullName evidence="2">Glycosyltransferase family 2 protein</fullName>
        <ecNumber evidence="2">2.4.-.-</ecNumber>
    </submittedName>
</protein>
<evidence type="ECO:0000259" key="1">
    <source>
        <dbReference type="Pfam" id="PF00535"/>
    </source>
</evidence>
<organism evidence="2 3">
    <name type="scientific">Bizionia sediminis</name>
    <dbReference type="NCBI Taxonomy" id="1737064"/>
    <lineage>
        <taxon>Bacteria</taxon>
        <taxon>Pseudomonadati</taxon>
        <taxon>Bacteroidota</taxon>
        <taxon>Flavobacteriia</taxon>
        <taxon>Flavobacteriales</taxon>
        <taxon>Flavobacteriaceae</taxon>
        <taxon>Bizionia</taxon>
    </lineage>
</organism>
<dbReference type="Pfam" id="PF00535">
    <property type="entry name" value="Glycos_transf_2"/>
    <property type="match status" value="1"/>
</dbReference>
<reference evidence="3" key="1">
    <citation type="journal article" date="2019" name="Int. J. Syst. Evol. Microbiol.">
        <title>The Global Catalogue of Microorganisms (GCM) 10K type strain sequencing project: providing services to taxonomists for standard genome sequencing and annotation.</title>
        <authorList>
            <consortium name="The Broad Institute Genomics Platform"/>
            <consortium name="The Broad Institute Genome Sequencing Center for Infectious Disease"/>
            <person name="Wu L."/>
            <person name="Ma J."/>
        </authorList>
    </citation>
    <scope>NUCLEOTIDE SEQUENCE [LARGE SCALE GENOMIC DNA]</scope>
    <source>
        <strain evidence="3">KCTC 42587</strain>
    </source>
</reference>
<dbReference type="PANTHER" id="PTHR43179:SF7">
    <property type="entry name" value="RHAMNOSYLTRANSFERASE WBBL"/>
    <property type="match status" value="1"/>
</dbReference>
<dbReference type="RefSeq" id="WP_376891078.1">
    <property type="nucleotide sequence ID" value="NZ_JBHULS010000001.1"/>
</dbReference>
<dbReference type="PANTHER" id="PTHR43179">
    <property type="entry name" value="RHAMNOSYLTRANSFERASE WBBL"/>
    <property type="match status" value="1"/>
</dbReference>
<gene>
    <name evidence="2" type="ORF">ACFSQP_00805</name>
</gene>
<dbReference type="Gene3D" id="3.90.550.10">
    <property type="entry name" value="Spore Coat Polysaccharide Biosynthesis Protein SpsA, Chain A"/>
    <property type="match status" value="1"/>
</dbReference>
<keyword evidence="2" id="KW-0808">Transferase</keyword>
<dbReference type="GO" id="GO:0016757">
    <property type="term" value="F:glycosyltransferase activity"/>
    <property type="evidence" value="ECO:0007669"/>
    <property type="project" value="UniProtKB-KW"/>
</dbReference>
<dbReference type="EC" id="2.4.-.-" evidence="2"/>
<sequence>MKLSVIILNYNVRYFLELCLQSVEKALQGLDAEIIVVDNKSTDTSCAMVKTKFPQVTLIENPTNSGFSHGNNIGVQHAKGTYVCILNPDTVVAEDTFKKLVSFADNQTNLGIVGCRLIDGTGNFLPESKRHVPTPVVALKKLLGFSNKYYVVETNELETAEVPIFVGAFMLLKKEVYLTVGGFDEAYFMYGEDIDLSYKIKKAGYASYYFGGTTVIHFKGESTLKDATYAKRFYGAMLIFYKKHFKSNVLFNALVWLAIRVASMMRFTNKTQPAAVKQRIIFTTQKTHKLLDFLEKPVAACSQLNAVKPFTEIILDAATVSYKVIFKEMERLKTVPGISFKIASQDAHFILGSQSSRSRGSVQVFKKN</sequence>
<accession>A0ABW5KRH7</accession>
<dbReference type="Proteomes" id="UP001597472">
    <property type="component" value="Unassembled WGS sequence"/>
</dbReference>
<keyword evidence="2" id="KW-0328">Glycosyltransferase</keyword>
<dbReference type="CDD" id="cd04186">
    <property type="entry name" value="GT_2_like_c"/>
    <property type="match status" value="1"/>
</dbReference>
<name>A0ABW5KRH7_9FLAO</name>
<evidence type="ECO:0000313" key="2">
    <source>
        <dbReference type="EMBL" id="MFD2550341.1"/>
    </source>
</evidence>
<keyword evidence="3" id="KW-1185">Reference proteome</keyword>
<proteinExistence type="predicted"/>
<dbReference type="InterPro" id="IPR001173">
    <property type="entry name" value="Glyco_trans_2-like"/>
</dbReference>